<evidence type="ECO:0000259" key="10">
    <source>
        <dbReference type="PROSITE" id="PS50110"/>
    </source>
</evidence>
<dbReference type="SMART" id="SM00388">
    <property type="entry name" value="HisKA"/>
    <property type="match status" value="1"/>
</dbReference>
<feature type="domain" description="PAS" evidence="11">
    <location>
        <begin position="254"/>
        <end position="330"/>
    </location>
</feature>
<reference evidence="13" key="1">
    <citation type="submission" date="2017-01" db="EMBL/GenBank/DDBJ databases">
        <authorList>
            <person name="Varghese N."/>
            <person name="Submissions S."/>
        </authorList>
    </citation>
    <scope>NUCLEOTIDE SEQUENCE [LARGE SCALE GENOMIC DNA]</scope>
    <source>
        <strain evidence="13">DSM 46698</strain>
    </source>
</reference>
<dbReference type="PROSITE" id="PS50110">
    <property type="entry name" value="RESPONSE_REGULATORY"/>
    <property type="match status" value="1"/>
</dbReference>
<dbReference type="PROSITE" id="PS50112">
    <property type="entry name" value="PAS"/>
    <property type="match status" value="1"/>
</dbReference>
<dbReference type="InterPro" id="IPR000014">
    <property type="entry name" value="PAS"/>
</dbReference>
<dbReference type="RefSeq" id="WP_076501476.1">
    <property type="nucleotide sequence ID" value="NZ_FTOP01000009.1"/>
</dbReference>
<name>A0A1N7NA54_9BACT</name>
<evidence type="ECO:0000313" key="13">
    <source>
        <dbReference type="Proteomes" id="UP000186026"/>
    </source>
</evidence>
<dbReference type="Gene3D" id="3.40.50.2300">
    <property type="match status" value="1"/>
</dbReference>
<dbReference type="NCBIfam" id="TIGR00229">
    <property type="entry name" value="sensory_box"/>
    <property type="match status" value="2"/>
</dbReference>
<dbReference type="SMART" id="SM00387">
    <property type="entry name" value="HATPase_c"/>
    <property type="match status" value="1"/>
</dbReference>
<dbReference type="PANTHER" id="PTHR42878">
    <property type="entry name" value="TWO-COMPONENT HISTIDINE KINASE"/>
    <property type="match status" value="1"/>
</dbReference>
<dbReference type="InterPro" id="IPR005467">
    <property type="entry name" value="His_kinase_dom"/>
</dbReference>
<feature type="coiled-coil region" evidence="8">
    <location>
        <begin position="371"/>
        <end position="402"/>
    </location>
</feature>
<dbReference type="SMART" id="SM00091">
    <property type="entry name" value="PAS"/>
    <property type="match status" value="2"/>
</dbReference>
<dbReference type="InterPro" id="IPR035965">
    <property type="entry name" value="PAS-like_dom_sf"/>
</dbReference>
<dbReference type="InterPro" id="IPR011006">
    <property type="entry name" value="CheY-like_superfamily"/>
</dbReference>
<dbReference type="InterPro" id="IPR003594">
    <property type="entry name" value="HATPase_dom"/>
</dbReference>
<dbReference type="AlphaFoldDB" id="A0A1N7NA54"/>
<dbReference type="EMBL" id="FTOP01000009">
    <property type="protein sequence ID" value="SIS95192.1"/>
    <property type="molecule type" value="Genomic_DNA"/>
</dbReference>
<sequence>MYKPVKETILIVDDKPGNILALEALLETKERRIFHALTGNEALKLALDQEIDLILLDIQMPEMDGFEVAQILKTNKRTREIPIIFITAEIIDSKNILKGYEEGAVDYLTKPLDPQLVKAKVKVLLRLQTQKKELVQQNLILEKYNLLINNSADMIGVIDRKSLRFEQVNQAVAEILYYDETELLKLDLLYLHDKSNHQYLKNLSQQEEELINFETWIFTKKREQKWLHWKIRVKGEKWFFNARDITEIKKNQRIRSYLATVVKQSNNAVYISDSDGNIISWNIGAEKIYGYSEREALKMKIWNIIPDIIKPEASLLMQKILTGERILDLETKRINKFGKLIDVLYSATLLDEGKKSTESSIAITERDITQQNIAEEKIKKLNQDLQDNVAQLEFSNQELESFSYSVSHDLRAPLRALYGYAQIIEEDFGEELSKEARKYLDNIKRNAHRMGILIDDLLNLSRLGRKNLDKNKVDMHQMVNEVLDSIDKNFRGNTIVMIDTLPPCHVDYTLFRQVWENLISNAIKYSSKKSQPEIHIYSENSDEEITYHIKDNGVGFNMAYADKLFGVFQRLHSDQEFEGTGVGLAIVKRIINKHQGKIWVDSQEGIGTTFSFTLPKN</sequence>
<dbReference type="GO" id="GO:0007234">
    <property type="term" value="P:osmosensory signaling via phosphorelay pathway"/>
    <property type="evidence" value="ECO:0007669"/>
    <property type="project" value="TreeGrafter"/>
</dbReference>
<evidence type="ECO:0000259" key="9">
    <source>
        <dbReference type="PROSITE" id="PS50109"/>
    </source>
</evidence>
<keyword evidence="8" id="KW-0175">Coiled coil</keyword>
<dbReference type="SUPFAM" id="SSF47384">
    <property type="entry name" value="Homodimeric domain of signal transducing histidine kinase"/>
    <property type="match status" value="1"/>
</dbReference>
<dbReference type="Pfam" id="PF00512">
    <property type="entry name" value="HisKA"/>
    <property type="match status" value="1"/>
</dbReference>
<dbReference type="GO" id="GO:0000156">
    <property type="term" value="F:phosphorelay response regulator activity"/>
    <property type="evidence" value="ECO:0007669"/>
    <property type="project" value="TreeGrafter"/>
</dbReference>
<dbReference type="FunFam" id="1.10.287.130:FF:000070">
    <property type="entry name" value="Histidine kinase sensor protein"/>
    <property type="match status" value="1"/>
</dbReference>
<dbReference type="EC" id="2.7.13.3" evidence="2"/>
<dbReference type="CDD" id="cd00130">
    <property type="entry name" value="PAS"/>
    <property type="match status" value="1"/>
</dbReference>
<keyword evidence="6" id="KW-0472">Membrane</keyword>
<keyword evidence="13" id="KW-1185">Reference proteome</keyword>
<evidence type="ECO:0000256" key="3">
    <source>
        <dbReference type="ARBA" id="ARBA00022553"/>
    </source>
</evidence>
<dbReference type="Gene3D" id="3.30.565.10">
    <property type="entry name" value="Histidine kinase-like ATPase, C-terminal domain"/>
    <property type="match status" value="1"/>
</dbReference>
<feature type="domain" description="Histidine kinase" evidence="9">
    <location>
        <begin position="405"/>
        <end position="617"/>
    </location>
</feature>
<dbReference type="InterPro" id="IPR036097">
    <property type="entry name" value="HisK_dim/P_sf"/>
</dbReference>
<dbReference type="InterPro" id="IPR036890">
    <property type="entry name" value="HATPase_C_sf"/>
</dbReference>
<keyword evidence="3 7" id="KW-0597">Phosphoprotein</keyword>
<dbReference type="Gene3D" id="1.10.287.130">
    <property type="match status" value="1"/>
</dbReference>
<evidence type="ECO:0000259" key="11">
    <source>
        <dbReference type="PROSITE" id="PS50112"/>
    </source>
</evidence>
<dbReference type="SMART" id="SM00448">
    <property type="entry name" value="REC"/>
    <property type="match status" value="1"/>
</dbReference>
<feature type="modified residue" description="4-aspartylphosphate" evidence="7">
    <location>
        <position position="57"/>
    </location>
</feature>
<dbReference type="InterPro" id="IPR050351">
    <property type="entry name" value="BphY/WalK/GraS-like"/>
</dbReference>
<dbReference type="Pfam" id="PF00072">
    <property type="entry name" value="Response_reg"/>
    <property type="match status" value="1"/>
</dbReference>
<dbReference type="InterPro" id="IPR003661">
    <property type="entry name" value="HisK_dim/P_dom"/>
</dbReference>
<dbReference type="Gene3D" id="3.30.450.20">
    <property type="entry name" value="PAS domain"/>
    <property type="match status" value="2"/>
</dbReference>
<evidence type="ECO:0000256" key="7">
    <source>
        <dbReference type="PROSITE-ProRule" id="PRU00169"/>
    </source>
</evidence>
<dbReference type="Pfam" id="PF13426">
    <property type="entry name" value="PAS_9"/>
    <property type="match status" value="2"/>
</dbReference>
<dbReference type="GO" id="GO:0030295">
    <property type="term" value="F:protein kinase activator activity"/>
    <property type="evidence" value="ECO:0007669"/>
    <property type="project" value="TreeGrafter"/>
</dbReference>
<dbReference type="STRING" id="529505.SAMN05421761_10911"/>
<keyword evidence="5" id="KW-0418">Kinase</keyword>
<dbReference type="GO" id="GO:0016020">
    <property type="term" value="C:membrane"/>
    <property type="evidence" value="ECO:0007669"/>
    <property type="project" value="UniProtKB-SubCell"/>
</dbReference>
<evidence type="ECO:0000256" key="1">
    <source>
        <dbReference type="ARBA" id="ARBA00000085"/>
    </source>
</evidence>
<evidence type="ECO:0000256" key="4">
    <source>
        <dbReference type="ARBA" id="ARBA00022679"/>
    </source>
</evidence>
<dbReference type="PRINTS" id="PR00344">
    <property type="entry name" value="BCTRLSENSOR"/>
</dbReference>
<feature type="domain" description="Response regulatory" evidence="10">
    <location>
        <begin position="8"/>
        <end position="125"/>
    </location>
</feature>
<dbReference type="InterPro" id="IPR004358">
    <property type="entry name" value="Sig_transdc_His_kin-like_C"/>
</dbReference>
<gene>
    <name evidence="12" type="ORF">SAMN05421761_10911</name>
</gene>
<protein>
    <recommendedName>
        <fullName evidence="2">histidine kinase</fullName>
        <ecNumber evidence="2">2.7.13.3</ecNumber>
    </recommendedName>
</protein>
<evidence type="ECO:0000256" key="8">
    <source>
        <dbReference type="SAM" id="Coils"/>
    </source>
</evidence>
<dbReference type="SUPFAM" id="SSF52172">
    <property type="entry name" value="CheY-like"/>
    <property type="match status" value="1"/>
</dbReference>
<evidence type="ECO:0000313" key="12">
    <source>
        <dbReference type="EMBL" id="SIS95192.1"/>
    </source>
</evidence>
<dbReference type="GO" id="GO:0000155">
    <property type="term" value="F:phosphorelay sensor kinase activity"/>
    <property type="evidence" value="ECO:0007669"/>
    <property type="project" value="InterPro"/>
</dbReference>
<dbReference type="OrthoDB" id="9766459at2"/>
<dbReference type="SUPFAM" id="SSF55785">
    <property type="entry name" value="PYP-like sensor domain (PAS domain)"/>
    <property type="match status" value="2"/>
</dbReference>
<dbReference type="PROSITE" id="PS50109">
    <property type="entry name" value="HIS_KIN"/>
    <property type="match status" value="1"/>
</dbReference>
<dbReference type="SUPFAM" id="SSF55874">
    <property type="entry name" value="ATPase domain of HSP90 chaperone/DNA topoisomerase II/histidine kinase"/>
    <property type="match status" value="1"/>
</dbReference>
<dbReference type="CDD" id="cd00082">
    <property type="entry name" value="HisKA"/>
    <property type="match status" value="1"/>
</dbReference>
<evidence type="ECO:0000256" key="5">
    <source>
        <dbReference type="ARBA" id="ARBA00022777"/>
    </source>
</evidence>
<evidence type="ECO:0000256" key="2">
    <source>
        <dbReference type="ARBA" id="ARBA00012438"/>
    </source>
</evidence>
<comment type="catalytic activity">
    <reaction evidence="1">
        <text>ATP + protein L-histidine = ADP + protein N-phospho-L-histidine.</text>
        <dbReference type="EC" id="2.7.13.3"/>
    </reaction>
</comment>
<organism evidence="12 13">
    <name type="scientific">Belliella pelovolcani</name>
    <dbReference type="NCBI Taxonomy" id="529505"/>
    <lineage>
        <taxon>Bacteria</taxon>
        <taxon>Pseudomonadati</taxon>
        <taxon>Bacteroidota</taxon>
        <taxon>Cytophagia</taxon>
        <taxon>Cytophagales</taxon>
        <taxon>Cyclobacteriaceae</taxon>
        <taxon>Belliella</taxon>
    </lineage>
</organism>
<dbReference type="Pfam" id="PF02518">
    <property type="entry name" value="HATPase_c"/>
    <property type="match status" value="1"/>
</dbReference>
<dbReference type="InterPro" id="IPR001789">
    <property type="entry name" value="Sig_transdc_resp-reg_receiver"/>
</dbReference>
<dbReference type="FunFam" id="3.30.565.10:FF:000006">
    <property type="entry name" value="Sensor histidine kinase WalK"/>
    <property type="match status" value="1"/>
</dbReference>
<evidence type="ECO:0000256" key="6">
    <source>
        <dbReference type="ARBA" id="ARBA00023136"/>
    </source>
</evidence>
<accession>A0A1N7NA54</accession>
<proteinExistence type="predicted"/>
<dbReference type="Proteomes" id="UP000186026">
    <property type="component" value="Unassembled WGS sequence"/>
</dbReference>
<dbReference type="PANTHER" id="PTHR42878:SF15">
    <property type="entry name" value="BACTERIOPHYTOCHROME"/>
    <property type="match status" value="1"/>
</dbReference>
<keyword evidence="4" id="KW-0808">Transferase</keyword>